<evidence type="ECO:0000313" key="1">
    <source>
        <dbReference type="EMBL" id="QOS21854.1"/>
    </source>
</evidence>
<reference evidence="1" key="1">
    <citation type="submission" date="2020-08" db="EMBL/GenBank/DDBJ databases">
        <title>Genetic structure, function and evolution of capsule biosynthesis loci in Vibrio parahaemolyticus.</title>
        <authorList>
            <person name="Li L."/>
            <person name="Bian S."/>
        </authorList>
    </citation>
    <scope>NUCLEOTIDE SEQUENCE</scope>
    <source>
        <strain evidence="1">VP271</strain>
    </source>
</reference>
<dbReference type="RefSeq" id="WP_083135638.1">
    <property type="nucleotide sequence ID" value="NZ_CP046831.1"/>
</dbReference>
<name>A0A7M1W4F3_VIBPH</name>
<gene>
    <name evidence="1" type="ORF">VP271_00041</name>
</gene>
<sequence>MSSFNRFKHQLDSALDLLENSEQIKQLDLPQVLGAQMVDTESLLSRCTHICDKHKQKKPVIRIVHHLACSGGTLVSKCISAMPNVYLLSELHPSTSLDIDLNNPVYKPTDLISLSKYSGIPNQNELTEKLFLNGIKIIHQHVDERGGILVLRDHTHADYCTNVPIPQKSTLLSLLEQDFDVKSVLTIRDPIDAYASLVKNNWVHFEPATFDEYCRRVLLLVNSFDMENIFSYQKLTESPLHEMKKLCEALDIPFDDSFEDTFGIFAVTGDSGRSSNVIGQRKRMLENDMIDEFKQSENYIMLINALSKYEIN</sequence>
<dbReference type="AlphaFoldDB" id="A0A7M1W4F3"/>
<dbReference type="InterPro" id="IPR027417">
    <property type="entry name" value="P-loop_NTPase"/>
</dbReference>
<dbReference type="Gene3D" id="3.40.50.300">
    <property type="entry name" value="P-loop containing nucleotide triphosphate hydrolases"/>
    <property type="match status" value="1"/>
</dbReference>
<protein>
    <recommendedName>
        <fullName evidence="2">Sulfotransferase family protein</fullName>
    </recommendedName>
</protein>
<dbReference type="EMBL" id="MT898199">
    <property type="protein sequence ID" value="QOS21854.1"/>
    <property type="molecule type" value="Genomic_DNA"/>
</dbReference>
<accession>A0A7M1W4F3</accession>
<proteinExistence type="predicted"/>
<evidence type="ECO:0008006" key="2">
    <source>
        <dbReference type="Google" id="ProtNLM"/>
    </source>
</evidence>
<organism evidence="1">
    <name type="scientific">Vibrio parahaemolyticus</name>
    <dbReference type="NCBI Taxonomy" id="670"/>
    <lineage>
        <taxon>Bacteria</taxon>
        <taxon>Pseudomonadati</taxon>
        <taxon>Pseudomonadota</taxon>
        <taxon>Gammaproteobacteria</taxon>
        <taxon>Vibrionales</taxon>
        <taxon>Vibrionaceae</taxon>
        <taxon>Vibrio</taxon>
    </lineage>
</organism>
<dbReference type="SUPFAM" id="SSF52540">
    <property type="entry name" value="P-loop containing nucleoside triphosphate hydrolases"/>
    <property type="match status" value="1"/>
</dbReference>